<name>A0A8G2BE47_9PROT</name>
<dbReference type="OrthoDB" id="7305412at2"/>
<evidence type="ECO:0000256" key="1">
    <source>
        <dbReference type="SAM" id="Phobius"/>
    </source>
</evidence>
<dbReference type="Proteomes" id="UP000198615">
    <property type="component" value="Unassembled WGS sequence"/>
</dbReference>
<dbReference type="EMBL" id="FNBW01000001">
    <property type="protein sequence ID" value="SDF11882.1"/>
    <property type="molecule type" value="Genomic_DNA"/>
</dbReference>
<dbReference type="RefSeq" id="WP_093147649.1">
    <property type="nucleotide sequence ID" value="NZ_FNBW01000001.1"/>
</dbReference>
<dbReference type="AlphaFoldDB" id="A0A8G2BE47"/>
<feature type="transmembrane region" description="Helical" evidence="1">
    <location>
        <begin position="83"/>
        <end position="110"/>
    </location>
</feature>
<reference evidence="2 3" key="1">
    <citation type="submission" date="2016-10" db="EMBL/GenBank/DDBJ databases">
        <authorList>
            <person name="Varghese N."/>
            <person name="Submissions S."/>
        </authorList>
    </citation>
    <scope>NUCLEOTIDE SEQUENCE [LARGE SCALE GENOMIC DNA]</scope>
    <source>
        <strain evidence="2 3">DSM 18839</strain>
    </source>
</reference>
<gene>
    <name evidence="2" type="ORF">SAMN05660686_00330</name>
</gene>
<sequence length="156" mass="16123">MTQSNITKARVLALVEAYGGDPARWPDAEREAAVALLSGDRDLARAADEARHLDMMLDALPVPQPNPALRVALKDIPERGNPLLALIAGWVGLWRPAAGLAAAAVLGIVIGAANPELPLPGFQSTTTAVVAQATGDTDTYSLAAASAVGFATQDTF</sequence>
<proteinExistence type="predicted"/>
<keyword evidence="1" id="KW-0812">Transmembrane</keyword>
<keyword evidence="1" id="KW-0472">Membrane</keyword>
<protein>
    <submittedName>
        <fullName evidence="2">Uncharacterized protein</fullName>
    </submittedName>
</protein>
<comment type="caution">
    <text evidence="2">The sequence shown here is derived from an EMBL/GenBank/DDBJ whole genome shotgun (WGS) entry which is preliminary data.</text>
</comment>
<evidence type="ECO:0000313" key="3">
    <source>
        <dbReference type="Proteomes" id="UP000198615"/>
    </source>
</evidence>
<keyword evidence="1" id="KW-1133">Transmembrane helix</keyword>
<accession>A0A8G2BE47</accession>
<evidence type="ECO:0000313" key="2">
    <source>
        <dbReference type="EMBL" id="SDF11882.1"/>
    </source>
</evidence>
<organism evidence="2 3">
    <name type="scientific">Thalassobaculum litoreum DSM 18839</name>
    <dbReference type="NCBI Taxonomy" id="1123362"/>
    <lineage>
        <taxon>Bacteria</taxon>
        <taxon>Pseudomonadati</taxon>
        <taxon>Pseudomonadota</taxon>
        <taxon>Alphaproteobacteria</taxon>
        <taxon>Rhodospirillales</taxon>
        <taxon>Thalassobaculaceae</taxon>
        <taxon>Thalassobaculum</taxon>
    </lineage>
</organism>
<keyword evidence="3" id="KW-1185">Reference proteome</keyword>